<name>A0A5C6DRJ6_9BACT</name>
<dbReference type="RefSeq" id="WP_146526576.1">
    <property type="nucleotide sequence ID" value="NZ_SJPV01000004.1"/>
</dbReference>
<proteinExistence type="predicted"/>
<comment type="caution">
    <text evidence="1">The sequence shown here is derived from an EMBL/GenBank/DDBJ whole genome shotgun (WGS) entry which is preliminary data.</text>
</comment>
<evidence type="ECO:0000313" key="1">
    <source>
        <dbReference type="EMBL" id="TWU38231.1"/>
    </source>
</evidence>
<organism evidence="1 2">
    <name type="scientific">Novipirellula artificiosorum</name>
    <dbReference type="NCBI Taxonomy" id="2528016"/>
    <lineage>
        <taxon>Bacteria</taxon>
        <taxon>Pseudomonadati</taxon>
        <taxon>Planctomycetota</taxon>
        <taxon>Planctomycetia</taxon>
        <taxon>Pirellulales</taxon>
        <taxon>Pirellulaceae</taxon>
        <taxon>Novipirellula</taxon>
    </lineage>
</organism>
<reference evidence="1 2" key="1">
    <citation type="submission" date="2019-02" db="EMBL/GenBank/DDBJ databases">
        <title>Deep-cultivation of Planctomycetes and their phenomic and genomic characterization uncovers novel biology.</title>
        <authorList>
            <person name="Wiegand S."/>
            <person name="Jogler M."/>
            <person name="Boedeker C."/>
            <person name="Pinto D."/>
            <person name="Vollmers J."/>
            <person name="Rivas-Marin E."/>
            <person name="Kohn T."/>
            <person name="Peeters S.H."/>
            <person name="Heuer A."/>
            <person name="Rast P."/>
            <person name="Oberbeckmann S."/>
            <person name="Bunk B."/>
            <person name="Jeske O."/>
            <person name="Meyerdierks A."/>
            <person name="Storesund J.E."/>
            <person name="Kallscheuer N."/>
            <person name="Luecker S."/>
            <person name="Lage O.M."/>
            <person name="Pohl T."/>
            <person name="Merkel B.J."/>
            <person name="Hornburger P."/>
            <person name="Mueller R.-W."/>
            <person name="Bruemmer F."/>
            <person name="Labrenz M."/>
            <person name="Spormann A.M."/>
            <person name="Op Den Camp H."/>
            <person name="Overmann J."/>
            <person name="Amann R."/>
            <person name="Jetten M.S.M."/>
            <person name="Mascher T."/>
            <person name="Medema M.H."/>
            <person name="Devos D.P."/>
            <person name="Kaster A.-K."/>
            <person name="Ovreas L."/>
            <person name="Rohde M."/>
            <person name="Galperin M.Y."/>
            <person name="Jogler C."/>
        </authorList>
    </citation>
    <scope>NUCLEOTIDE SEQUENCE [LARGE SCALE GENOMIC DNA]</scope>
    <source>
        <strain evidence="1 2">Poly41</strain>
    </source>
</reference>
<keyword evidence="2" id="KW-1185">Reference proteome</keyword>
<dbReference type="Proteomes" id="UP000319143">
    <property type="component" value="Unassembled WGS sequence"/>
</dbReference>
<accession>A0A5C6DRJ6</accession>
<sequence length="195" mass="22315">MASIALGTPDPVACIRFAHGQADWVSPLKKASDVNRSQATFDLLLAVESVGQQEYESRWQEIHEQQDDPKLALNALYVAFVEGASQEEIKRAAQETLQSLDDTNYQTSQMKRIVKTSLRYLAEGKSDDWLLSQTKNERNALVEANFLIAMKRFSERDFPKTKEHLSAAENVFAPWVNEYHWSRAILGWLVRQRTE</sequence>
<protein>
    <submittedName>
        <fullName evidence="1">Uncharacterized protein</fullName>
    </submittedName>
</protein>
<evidence type="ECO:0000313" key="2">
    <source>
        <dbReference type="Proteomes" id="UP000319143"/>
    </source>
</evidence>
<dbReference type="EMBL" id="SJPV01000004">
    <property type="protein sequence ID" value="TWU38231.1"/>
    <property type="molecule type" value="Genomic_DNA"/>
</dbReference>
<dbReference type="AlphaFoldDB" id="A0A5C6DRJ6"/>
<gene>
    <name evidence="1" type="ORF">Poly41_27070</name>
</gene>